<dbReference type="Proteomes" id="UP000317713">
    <property type="component" value="Chromosome"/>
</dbReference>
<dbReference type="SUPFAM" id="SSF52540">
    <property type="entry name" value="P-loop containing nucleoside triphosphate hydrolases"/>
    <property type="match status" value="1"/>
</dbReference>
<dbReference type="InterPro" id="IPR027417">
    <property type="entry name" value="P-loop_NTPase"/>
</dbReference>
<accession>A0A517I9B6</accession>
<sequence length="68" mass="7626">MTIPIVTTKLYMPPPRLKTVTRHRLIEQLNEGLNRKLTVISAPAGSGKTTLVSEWLASWACCKFQNNT</sequence>
<dbReference type="AlphaFoldDB" id="A0A517I9B6"/>
<name>A0A517I9B6_BREBE</name>
<reference evidence="1 2" key="1">
    <citation type="submission" date="2019-07" db="EMBL/GenBank/DDBJ databases">
        <title>Characterization of Brevibacillus brevis HK544, as a potential biocontrol agent.</title>
        <authorList>
            <person name="Kim H."/>
        </authorList>
    </citation>
    <scope>NUCLEOTIDE SEQUENCE [LARGE SCALE GENOMIC DNA]</scope>
    <source>
        <strain evidence="1 2">HK544</strain>
    </source>
</reference>
<protein>
    <submittedName>
        <fullName evidence="1">Uncharacterized protein</fullName>
    </submittedName>
</protein>
<dbReference type="EMBL" id="CP042161">
    <property type="protein sequence ID" value="QDS35485.1"/>
    <property type="molecule type" value="Genomic_DNA"/>
</dbReference>
<proteinExistence type="predicted"/>
<evidence type="ECO:0000313" key="2">
    <source>
        <dbReference type="Proteomes" id="UP000317713"/>
    </source>
</evidence>
<dbReference type="Gene3D" id="3.40.50.300">
    <property type="entry name" value="P-loop containing nucleotide triphosphate hydrolases"/>
    <property type="match status" value="1"/>
</dbReference>
<gene>
    <name evidence="1" type="ORF">FPS98_16510</name>
</gene>
<evidence type="ECO:0000313" key="1">
    <source>
        <dbReference type="EMBL" id="QDS35485.1"/>
    </source>
</evidence>
<organism evidence="1 2">
    <name type="scientific">Brevibacillus brevis</name>
    <name type="common">Bacillus brevis</name>
    <dbReference type="NCBI Taxonomy" id="1393"/>
    <lineage>
        <taxon>Bacteria</taxon>
        <taxon>Bacillati</taxon>
        <taxon>Bacillota</taxon>
        <taxon>Bacilli</taxon>
        <taxon>Bacillales</taxon>
        <taxon>Paenibacillaceae</taxon>
        <taxon>Brevibacillus</taxon>
    </lineage>
</organism>